<name>A0A1I1ALF8_9BACT</name>
<dbReference type="AlphaFoldDB" id="A0A1I1ALF8"/>
<dbReference type="EMBL" id="FOKK01000008">
    <property type="protein sequence ID" value="SFB37153.1"/>
    <property type="molecule type" value="Genomic_DNA"/>
</dbReference>
<dbReference type="STRING" id="237018.SAMN04489723_108117"/>
<organism evidence="1 2">
    <name type="scientific">Algoriphagus aquimarinus</name>
    <dbReference type="NCBI Taxonomy" id="237018"/>
    <lineage>
        <taxon>Bacteria</taxon>
        <taxon>Pseudomonadati</taxon>
        <taxon>Bacteroidota</taxon>
        <taxon>Cytophagia</taxon>
        <taxon>Cytophagales</taxon>
        <taxon>Cyclobacteriaceae</taxon>
        <taxon>Algoriphagus</taxon>
    </lineage>
</organism>
<proteinExistence type="predicted"/>
<keyword evidence="2" id="KW-1185">Reference proteome</keyword>
<dbReference type="RefSeq" id="WP_092897765.1">
    <property type="nucleotide sequence ID" value="NZ_FOKK01000008.1"/>
</dbReference>
<evidence type="ECO:0000313" key="2">
    <source>
        <dbReference type="Proteomes" id="UP000198790"/>
    </source>
</evidence>
<accession>A0A1I1ALF8</accession>
<protein>
    <submittedName>
        <fullName evidence="1">Uncharacterized protein</fullName>
    </submittedName>
</protein>
<reference evidence="1 2" key="1">
    <citation type="submission" date="2016-10" db="EMBL/GenBank/DDBJ databases">
        <authorList>
            <person name="de Groot N.N."/>
        </authorList>
    </citation>
    <scope>NUCLEOTIDE SEQUENCE [LARGE SCALE GENOMIC DNA]</scope>
    <source>
        <strain evidence="1 2">DSM 23399</strain>
    </source>
</reference>
<dbReference type="OrthoDB" id="1454383at2"/>
<gene>
    <name evidence="1" type="ORF">SAMN04489723_108117</name>
</gene>
<sequence length="259" mass="30106">MKKSILMLVITTILTIQGYGQNQCDIRDHYEDFISIQKSTYNGNDYLIKRVIETKGKSCFSQLLTNNTVFVDYLLTNFSSNSNYEALLQLPDSLSLRNTYFKDLEKDSLFNSVMSELVSKTIDKKTARDSLSMDNLINIAVKYFSILRVTDEGHYAGKVCVGLNDIKKTEIDRKPFVEAFCFSSILKHYQSEEFNMYDEFVKSIKELYKVNLGIDKDEKLLRAQGAMFLLMRNNENLKKMLIAEYERNRENLPFILTEE</sequence>
<evidence type="ECO:0000313" key="1">
    <source>
        <dbReference type="EMBL" id="SFB37153.1"/>
    </source>
</evidence>
<dbReference type="Proteomes" id="UP000198790">
    <property type="component" value="Unassembled WGS sequence"/>
</dbReference>